<dbReference type="PANTHER" id="PTHR48007:SF79">
    <property type="entry name" value="(WILD MALAYSIAN BANANA) HYPOTHETICAL PROTEIN"/>
    <property type="match status" value="1"/>
</dbReference>
<feature type="chain" id="PRO_5044893304" description="Protein kinase domain-containing protein" evidence="9">
    <location>
        <begin position="27"/>
        <end position="715"/>
    </location>
</feature>
<proteinExistence type="predicted"/>
<dbReference type="InterPro" id="IPR001611">
    <property type="entry name" value="Leu-rich_rpt"/>
</dbReference>
<evidence type="ECO:0000313" key="11">
    <source>
        <dbReference type="EMBL" id="CAL5081244.1"/>
    </source>
</evidence>
<feature type="region of interest" description="Disordered" evidence="7">
    <location>
        <begin position="339"/>
        <end position="378"/>
    </location>
</feature>
<dbReference type="InterPro" id="IPR032675">
    <property type="entry name" value="LRR_dom_sf"/>
</dbReference>
<feature type="transmembrane region" description="Helical" evidence="8">
    <location>
        <begin position="289"/>
        <end position="308"/>
    </location>
</feature>
<dbReference type="Gene3D" id="1.10.510.10">
    <property type="entry name" value="Transferase(Phosphotransferase) domain 1"/>
    <property type="match status" value="1"/>
</dbReference>
<evidence type="ECO:0000256" key="5">
    <source>
        <dbReference type="ARBA" id="ARBA00022989"/>
    </source>
</evidence>
<keyword evidence="5 8" id="KW-1133">Transmembrane helix</keyword>
<accession>A0ABC9FRU7</accession>
<evidence type="ECO:0000256" key="2">
    <source>
        <dbReference type="ARBA" id="ARBA00022614"/>
    </source>
</evidence>
<dbReference type="InterPro" id="IPR011009">
    <property type="entry name" value="Kinase-like_dom_sf"/>
</dbReference>
<keyword evidence="4" id="KW-0677">Repeat</keyword>
<comment type="subcellular location">
    <subcellularLocation>
        <location evidence="1">Membrane</location>
    </subcellularLocation>
</comment>
<evidence type="ECO:0000256" key="4">
    <source>
        <dbReference type="ARBA" id="ARBA00022737"/>
    </source>
</evidence>
<reference evidence="11" key="1">
    <citation type="submission" date="2024-10" db="EMBL/GenBank/DDBJ databases">
        <authorList>
            <person name="Ryan C."/>
        </authorList>
    </citation>
    <scope>NUCLEOTIDE SEQUENCE [LARGE SCALE GENOMIC DNA]</scope>
</reference>
<dbReference type="Proteomes" id="UP001497457">
    <property type="component" value="Chromosome 7b"/>
</dbReference>
<dbReference type="PANTHER" id="PTHR48007">
    <property type="entry name" value="LEUCINE-RICH REPEAT RECEPTOR-LIKE PROTEIN KINASE PXC1"/>
    <property type="match status" value="1"/>
</dbReference>
<dbReference type="Pfam" id="PF07714">
    <property type="entry name" value="PK_Tyr_Ser-Thr"/>
    <property type="match status" value="1"/>
</dbReference>
<keyword evidence="2" id="KW-0433">Leucine-rich repeat</keyword>
<evidence type="ECO:0000256" key="9">
    <source>
        <dbReference type="SAM" id="SignalP"/>
    </source>
</evidence>
<dbReference type="PROSITE" id="PS51257">
    <property type="entry name" value="PROKAR_LIPOPROTEIN"/>
    <property type="match status" value="1"/>
</dbReference>
<evidence type="ECO:0000259" key="10">
    <source>
        <dbReference type="PROSITE" id="PS50011"/>
    </source>
</evidence>
<dbReference type="PROSITE" id="PS50011">
    <property type="entry name" value="PROTEIN_KINASE_DOM"/>
    <property type="match status" value="1"/>
</dbReference>
<protein>
    <recommendedName>
        <fullName evidence="10">Protein kinase domain-containing protein</fullName>
    </recommendedName>
</protein>
<feature type="compositionally biased region" description="Acidic residues" evidence="7">
    <location>
        <begin position="263"/>
        <end position="272"/>
    </location>
</feature>
<evidence type="ECO:0000313" key="12">
    <source>
        <dbReference type="Proteomes" id="UP001497457"/>
    </source>
</evidence>
<dbReference type="GO" id="GO:0016020">
    <property type="term" value="C:membrane"/>
    <property type="evidence" value="ECO:0007669"/>
    <property type="project" value="UniProtKB-SubCell"/>
</dbReference>
<dbReference type="AlphaFoldDB" id="A0ABC9FRU7"/>
<dbReference type="InterPro" id="IPR001245">
    <property type="entry name" value="Ser-Thr/Tyr_kinase_cat_dom"/>
</dbReference>
<feature type="region of interest" description="Disordered" evidence="7">
    <location>
        <begin position="242"/>
        <end position="282"/>
    </location>
</feature>
<feature type="compositionally biased region" description="Pro residues" evidence="7">
    <location>
        <begin position="252"/>
        <end position="262"/>
    </location>
</feature>
<gene>
    <name evidence="11" type="ORF">URODEC1_LOCUS108525</name>
</gene>
<feature type="compositionally biased region" description="Polar residues" evidence="7">
    <location>
        <begin position="344"/>
        <end position="358"/>
    </location>
</feature>
<dbReference type="InterPro" id="IPR046959">
    <property type="entry name" value="PRK1-6/SRF4-like"/>
</dbReference>
<keyword evidence="3 8" id="KW-0812">Transmembrane</keyword>
<feature type="domain" description="Protein kinase" evidence="10">
    <location>
        <begin position="410"/>
        <end position="715"/>
    </location>
</feature>
<sequence>MAKATAVPAAALLVLLLACCFSGARCDERPVRESLIAFLRELAGGDDQVARDLGWDASLPPCGGGGGAAWKNVRCDGGSRDDGLVRQVLLEGLGPRLNGTINATLLCAARALHVLSLHGNALRGGVPEGISACRGLTHLFLSGNQLTGTLPPSLAQLGLRAIEVSGNNFSGELPRELGKLKLKSFLANNNRFNGTVPDFNYTELTAFNVSNNELTGAIPKDTGVFKNDSFWPNAAGMCGEPMFAPCTSAPTPSSPQPPPPSSDDPDPDSVDDDGGKGKDTHKKRTVPKIVMYLGYVLLGAAILAFVLYKVCSRKKKQWAKHKPGGGGKGVYDSSKLTTTTTTTASVSPSHKSAYSLPTSGEHPQGAAGEAGGGEPPSASLVVLRRSGTASITSKAAAAAAKELRFEDLLKSPAELLGRGRFGSSYKVVVPGGAALAVKRVKDAAVDEEAFRRRMERVGRAKHPAVLPPLAFYCALQEKLVVYEFQSNGSLAKLLHGSIESSQGPLDWPARLHIAAKVADGMAFMHTTLRGDGATSNSSSSGEDAAAAAAADGPIAHGNLKASNVLFTAGMDPCISEYGITAPAPPAATSRCDGAAASAAAALRGDVRAFGVLLLELLTGKATSERGDGAELARWVTSVIREEWTAEVFDRALFARGGGGAGDGSSEQRMVRLLQVAMRCVDASPGSAPPPTMREVAAMVNAIARDEDDRSFSLEA</sequence>
<feature type="signal peptide" evidence="9">
    <location>
        <begin position="1"/>
        <end position="26"/>
    </location>
</feature>
<evidence type="ECO:0000256" key="6">
    <source>
        <dbReference type="ARBA" id="ARBA00023136"/>
    </source>
</evidence>
<dbReference type="FunFam" id="3.80.10.10:FF:000383">
    <property type="entry name" value="Leucine-rich repeat receptor protein kinase EMS1"/>
    <property type="match status" value="1"/>
</dbReference>
<organism evidence="11 12">
    <name type="scientific">Urochloa decumbens</name>
    <dbReference type="NCBI Taxonomy" id="240449"/>
    <lineage>
        <taxon>Eukaryota</taxon>
        <taxon>Viridiplantae</taxon>
        <taxon>Streptophyta</taxon>
        <taxon>Embryophyta</taxon>
        <taxon>Tracheophyta</taxon>
        <taxon>Spermatophyta</taxon>
        <taxon>Magnoliopsida</taxon>
        <taxon>Liliopsida</taxon>
        <taxon>Poales</taxon>
        <taxon>Poaceae</taxon>
        <taxon>PACMAD clade</taxon>
        <taxon>Panicoideae</taxon>
        <taxon>Panicodae</taxon>
        <taxon>Paniceae</taxon>
        <taxon>Melinidinae</taxon>
        <taxon>Urochloa</taxon>
    </lineage>
</organism>
<dbReference type="InterPro" id="IPR000719">
    <property type="entry name" value="Prot_kinase_dom"/>
</dbReference>
<evidence type="ECO:0000256" key="1">
    <source>
        <dbReference type="ARBA" id="ARBA00004370"/>
    </source>
</evidence>
<dbReference type="Gene3D" id="3.80.10.10">
    <property type="entry name" value="Ribonuclease Inhibitor"/>
    <property type="match status" value="2"/>
</dbReference>
<dbReference type="SUPFAM" id="SSF52058">
    <property type="entry name" value="L domain-like"/>
    <property type="match status" value="1"/>
</dbReference>
<evidence type="ECO:0000256" key="7">
    <source>
        <dbReference type="SAM" id="MobiDB-lite"/>
    </source>
</evidence>
<dbReference type="Pfam" id="PF00560">
    <property type="entry name" value="LRR_1"/>
    <property type="match status" value="2"/>
</dbReference>
<name>A0ABC9FRU7_9POAL</name>
<keyword evidence="12" id="KW-1185">Reference proteome</keyword>
<evidence type="ECO:0000256" key="8">
    <source>
        <dbReference type="SAM" id="Phobius"/>
    </source>
</evidence>
<dbReference type="Gene3D" id="3.30.200.20">
    <property type="entry name" value="Phosphorylase Kinase, domain 1"/>
    <property type="match status" value="1"/>
</dbReference>
<evidence type="ECO:0000256" key="3">
    <source>
        <dbReference type="ARBA" id="ARBA00022692"/>
    </source>
</evidence>
<dbReference type="EMBL" id="OZ075117">
    <property type="protein sequence ID" value="CAL5081244.1"/>
    <property type="molecule type" value="Genomic_DNA"/>
</dbReference>
<dbReference type="SUPFAM" id="SSF56112">
    <property type="entry name" value="Protein kinase-like (PK-like)"/>
    <property type="match status" value="1"/>
</dbReference>
<keyword evidence="6 8" id="KW-0472">Membrane</keyword>
<keyword evidence="9" id="KW-0732">Signal</keyword>